<dbReference type="InParanoid" id="A0A059BKV8"/>
<reference evidence="1" key="1">
    <citation type="submission" date="2013-07" db="EMBL/GenBank/DDBJ databases">
        <title>The genome of Eucalyptus grandis.</title>
        <authorList>
            <person name="Schmutz J."/>
            <person name="Hayes R."/>
            <person name="Myburg A."/>
            <person name="Tuskan G."/>
            <person name="Grattapaglia D."/>
            <person name="Rokhsar D.S."/>
        </authorList>
    </citation>
    <scope>NUCLEOTIDE SEQUENCE</scope>
    <source>
        <tissue evidence="1">Leaf extractions</tissue>
    </source>
</reference>
<dbReference type="EMBL" id="KK198758">
    <property type="protein sequence ID" value="KCW66674.1"/>
    <property type="molecule type" value="Genomic_DNA"/>
</dbReference>
<sequence length="67" mass="8040">MIVSKIWIYEIWFVEQDMFCLKWHVIPPRVEDQLYSSSGHETVNSTWELNRLRLIAVELAAVMIYIK</sequence>
<proteinExistence type="predicted"/>
<organism evidence="1">
    <name type="scientific">Eucalyptus grandis</name>
    <name type="common">Flooded gum</name>
    <dbReference type="NCBI Taxonomy" id="71139"/>
    <lineage>
        <taxon>Eukaryota</taxon>
        <taxon>Viridiplantae</taxon>
        <taxon>Streptophyta</taxon>
        <taxon>Embryophyta</taxon>
        <taxon>Tracheophyta</taxon>
        <taxon>Spermatophyta</taxon>
        <taxon>Magnoliopsida</taxon>
        <taxon>eudicotyledons</taxon>
        <taxon>Gunneridae</taxon>
        <taxon>Pentapetalae</taxon>
        <taxon>rosids</taxon>
        <taxon>malvids</taxon>
        <taxon>Myrtales</taxon>
        <taxon>Myrtaceae</taxon>
        <taxon>Myrtoideae</taxon>
        <taxon>Eucalypteae</taxon>
        <taxon>Eucalyptus</taxon>
    </lineage>
</organism>
<evidence type="ECO:0000313" key="1">
    <source>
        <dbReference type="EMBL" id="KCW66674.1"/>
    </source>
</evidence>
<protein>
    <submittedName>
        <fullName evidence="1">Uncharacterized protein</fullName>
    </submittedName>
</protein>
<name>A0A059BKV8_EUCGR</name>
<gene>
    <name evidence="1" type="ORF">EUGRSUZ_F00446</name>
</gene>
<dbReference type="Gramene" id="KCW66674">
    <property type="protein sequence ID" value="KCW66674"/>
    <property type="gene ID" value="EUGRSUZ_F00446"/>
</dbReference>
<dbReference type="AlphaFoldDB" id="A0A059BKV8"/>
<accession>A0A059BKV8</accession>